<dbReference type="PRINTS" id="PR00153">
    <property type="entry name" value="CSAPPISMRASE"/>
</dbReference>
<reference evidence="7" key="2">
    <citation type="submission" date="2020-12" db="EMBL/GenBank/DDBJ databases">
        <title>New Spironucleus salmonicida genome in near-complete chromosomes.</title>
        <authorList>
            <person name="Xu F."/>
            <person name="Kurt Z."/>
            <person name="Jimenez-Gonzalez A."/>
            <person name="Astvaldsson A."/>
            <person name="Andersson J.O."/>
            <person name="Svard S.G."/>
        </authorList>
    </citation>
    <scope>NUCLEOTIDE SEQUENCE</scope>
    <source>
        <strain evidence="7">ATCC 50377</strain>
    </source>
</reference>
<dbReference type="AlphaFoldDB" id="V6LL11"/>
<dbReference type="PIRSF" id="PIRSF001467">
    <property type="entry name" value="Peptidylpro_ismrse"/>
    <property type="match status" value="1"/>
</dbReference>
<name>V6LL11_9EUKA</name>
<evidence type="ECO:0000259" key="5">
    <source>
        <dbReference type="PROSITE" id="PS50072"/>
    </source>
</evidence>
<dbReference type="SUPFAM" id="SSF50891">
    <property type="entry name" value="Cyclophilin-like"/>
    <property type="match status" value="1"/>
</dbReference>
<comment type="catalytic activity">
    <reaction evidence="1 4">
        <text>[protein]-peptidylproline (omega=180) = [protein]-peptidylproline (omega=0)</text>
        <dbReference type="Rhea" id="RHEA:16237"/>
        <dbReference type="Rhea" id="RHEA-COMP:10747"/>
        <dbReference type="Rhea" id="RHEA-COMP:10748"/>
        <dbReference type="ChEBI" id="CHEBI:83833"/>
        <dbReference type="ChEBI" id="CHEBI:83834"/>
        <dbReference type="EC" id="5.2.1.8"/>
    </reaction>
</comment>
<keyword evidence="2 4" id="KW-0697">Rotamase</keyword>
<keyword evidence="8" id="KW-1185">Reference proteome</keyword>
<organism evidence="6">
    <name type="scientific">Spironucleus salmonicida</name>
    <dbReference type="NCBI Taxonomy" id="348837"/>
    <lineage>
        <taxon>Eukaryota</taxon>
        <taxon>Metamonada</taxon>
        <taxon>Diplomonadida</taxon>
        <taxon>Hexamitidae</taxon>
        <taxon>Hexamitinae</taxon>
        <taxon>Spironucleus</taxon>
    </lineage>
</organism>
<dbReference type="Pfam" id="PF00160">
    <property type="entry name" value="Pro_isomerase"/>
    <property type="match status" value="1"/>
</dbReference>
<evidence type="ECO:0000256" key="4">
    <source>
        <dbReference type="RuleBase" id="RU363019"/>
    </source>
</evidence>
<dbReference type="InterPro" id="IPR029000">
    <property type="entry name" value="Cyclophilin-like_dom_sf"/>
</dbReference>
<dbReference type="InterPro" id="IPR020892">
    <property type="entry name" value="Cyclophilin-type_PPIase_CS"/>
</dbReference>
<dbReference type="EMBL" id="AUWU02000006">
    <property type="protein sequence ID" value="KAH0572305.1"/>
    <property type="molecule type" value="Genomic_DNA"/>
</dbReference>
<evidence type="ECO:0000256" key="2">
    <source>
        <dbReference type="ARBA" id="ARBA00023110"/>
    </source>
</evidence>
<dbReference type="Proteomes" id="UP000018208">
    <property type="component" value="Unassembled WGS sequence"/>
</dbReference>
<reference evidence="6 7" key="1">
    <citation type="journal article" date="2014" name="PLoS Genet.">
        <title>The Genome of Spironucleus salmonicida Highlights a Fish Pathogen Adapted to Fluctuating Environments.</title>
        <authorList>
            <person name="Xu F."/>
            <person name="Jerlstrom-Hultqvist J."/>
            <person name="Einarsson E."/>
            <person name="Astvaldsson A."/>
            <person name="Svard S.G."/>
            <person name="Andersson J.O."/>
        </authorList>
    </citation>
    <scope>NUCLEOTIDE SEQUENCE</scope>
    <source>
        <strain evidence="7">ATCC 50377</strain>
    </source>
</reference>
<keyword evidence="3 4" id="KW-0413">Isomerase</keyword>
<dbReference type="OrthoDB" id="193499at2759"/>
<dbReference type="PANTHER" id="PTHR11071">
    <property type="entry name" value="PEPTIDYL-PROLYL CIS-TRANS ISOMERASE"/>
    <property type="match status" value="1"/>
</dbReference>
<feature type="domain" description="PPIase cyclophilin-type" evidence="5">
    <location>
        <begin position="19"/>
        <end position="175"/>
    </location>
</feature>
<dbReference type="EMBL" id="KI546170">
    <property type="protein sequence ID" value="EST41369.1"/>
    <property type="molecule type" value="Genomic_DNA"/>
</dbReference>
<evidence type="ECO:0000313" key="7">
    <source>
        <dbReference type="EMBL" id="KAH0572305.1"/>
    </source>
</evidence>
<dbReference type="GO" id="GO:0016018">
    <property type="term" value="F:cyclosporin A binding"/>
    <property type="evidence" value="ECO:0007669"/>
    <property type="project" value="TreeGrafter"/>
</dbReference>
<dbReference type="PROSITE" id="PS50072">
    <property type="entry name" value="CSA_PPIASE_2"/>
    <property type="match status" value="1"/>
</dbReference>
<dbReference type="PROSITE" id="PS00170">
    <property type="entry name" value="CSA_PPIASE_1"/>
    <property type="match status" value="1"/>
</dbReference>
<comment type="function">
    <text evidence="4">PPIases accelerate the folding of proteins. It catalyzes the cis-trans isomerization of proline imidic peptide bonds in oligopeptides.</text>
</comment>
<dbReference type="EC" id="5.2.1.8" evidence="4"/>
<dbReference type="VEuPathDB" id="GiardiaDB:SS50377_26515"/>
<evidence type="ECO:0000313" key="6">
    <source>
        <dbReference type="EMBL" id="EST41369.1"/>
    </source>
</evidence>
<accession>V6LL11</accession>
<dbReference type="GO" id="GO:0006457">
    <property type="term" value="P:protein folding"/>
    <property type="evidence" value="ECO:0007669"/>
    <property type="project" value="InterPro"/>
</dbReference>
<evidence type="ECO:0000313" key="8">
    <source>
        <dbReference type="Proteomes" id="UP000018208"/>
    </source>
</evidence>
<evidence type="ECO:0000256" key="1">
    <source>
        <dbReference type="ARBA" id="ARBA00000971"/>
    </source>
</evidence>
<evidence type="ECO:0000256" key="3">
    <source>
        <dbReference type="ARBA" id="ARBA00023235"/>
    </source>
</evidence>
<gene>
    <name evidence="6" type="ORF">SS50377_19084</name>
    <name evidence="7" type="ORF">SS50377_26515</name>
</gene>
<comment type="similarity">
    <text evidence="4">Belongs to the cyclophilin-type PPIase family.</text>
</comment>
<dbReference type="GO" id="GO:0005737">
    <property type="term" value="C:cytoplasm"/>
    <property type="evidence" value="ECO:0007669"/>
    <property type="project" value="TreeGrafter"/>
</dbReference>
<dbReference type="InterPro" id="IPR024936">
    <property type="entry name" value="Cyclophilin-type_PPIase"/>
</dbReference>
<dbReference type="GO" id="GO:0003755">
    <property type="term" value="F:peptidyl-prolyl cis-trans isomerase activity"/>
    <property type="evidence" value="ECO:0007669"/>
    <property type="project" value="UniProtKB-UniRule"/>
</dbReference>
<sequence length="187" mass="21255">MFLTLLLAEKSPMITHHAFFKISIDDKEVGIIKIGLFGDVVPQTVKNFFELAGRQHDFSYQKSIFHRVIDNFMIQGGDFEKGDGRGGKSIYGPKFDDENFSIKHRKFSLSMANSGKNTNGSQFFITTIITQWLDGKHVVFGHVLSGQDLIMNISKVKVNGNSRPLQEVKISECWAEEAQQKYQLDDY</sequence>
<proteinExistence type="inferred from homology"/>
<dbReference type="FunFam" id="2.40.100.10:FF:000001">
    <property type="entry name" value="Peptidyl-prolyl cis-trans isomerase"/>
    <property type="match status" value="1"/>
</dbReference>
<dbReference type="PANTHER" id="PTHR11071:SF547">
    <property type="entry name" value="PEPTIDYL-PROLYL CIS-TRANS ISOMERASE"/>
    <property type="match status" value="1"/>
</dbReference>
<protein>
    <recommendedName>
        <fullName evidence="4">Peptidyl-prolyl cis-trans isomerase</fullName>
        <shortName evidence="4">PPIase</shortName>
        <ecNumber evidence="4">5.2.1.8</ecNumber>
    </recommendedName>
</protein>
<dbReference type="Gene3D" id="2.40.100.10">
    <property type="entry name" value="Cyclophilin-like"/>
    <property type="match status" value="1"/>
</dbReference>
<dbReference type="InterPro" id="IPR002130">
    <property type="entry name" value="Cyclophilin-type_PPIase_dom"/>
</dbReference>